<dbReference type="CDD" id="cd23992">
    <property type="entry name" value="PBP_GOBP"/>
    <property type="match status" value="1"/>
</dbReference>
<dbReference type="SMART" id="SM00708">
    <property type="entry name" value="PhBP"/>
    <property type="match status" value="1"/>
</dbReference>
<proteinExistence type="predicted"/>
<evidence type="ECO:0000313" key="2">
    <source>
        <dbReference type="Proteomes" id="UP000695000"/>
    </source>
</evidence>
<protein>
    <submittedName>
        <fullName evidence="3">Uncharacterized protein LOC108563399</fullName>
    </submittedName>
</protein>
<keyword evidence="1" id="KW-0732">Signal</keyword>
<dbReference type="SUPFAM" id="SSF47565">
    <property type="entry name" value="Insect pheromone/odorant-binding proteins"/>
    <property type="match status" value="1"/>
</dbReference>
<feature type="signal peptide" evidence="1">
    <location>
        <begin position="1"/>
        <end position="17"/>
    </location>
</feature>
<dbReference type="Proteomes" id="UP000695000">
    <property type="component" value="Unplaced"/>
</dbReference>
<dbReference type="Pfam" id="PF01395">
    <property type="entry name" value="PBP_GOBP"/>
    <property type="match status" value="1"/>
</dbReference>
<name>A0ABM1MSJ9_NICVS</name>
<dbReference type="InterPro" id="IPR036728">
    <property type="entry name" value="PBP_GOBP_sf"/>
</dbReference>
<feature type="chain" id="PRO_5047514833" evidence="1">
    <location>
        <begin position="18"/>
        <end position="133"/>
    </location>
</feature>
<evidence type="ECO:0000256" key="1">
    <source>
        <dbReference type="SAM" id="SignalP"/>
    </source>
</evidence>
<accession>A0ABM1MSJ9</accession>
<dbReference type="RefSeq" id="XP_017777549.1">
    <property type="nucleotide sequence ID" value="XM_017922060.1"/>
</dbReference>
<dbReference type="Gene3D" id="1.10.238.20">
    <property type="entry name" value="Pheromone/general odorant binding protein domain"/>
    <property type="match status" value="1"/>
</dbReference>
<organism evidence="2 3">
    <name type="scientific">Nicrophorus vespilloides</name>
    <name type="common">Boreal carrion beetle</name>
    <dbReference type="NCBI Taxonomy" id="110193"/>
    <lineage>
        <taxon>Eukaryota</taxon>
        <taxon>Metazoa</taxon>
        <taxon>Ecdysozoa</taxon>
        <taxon>Arthropoda</taxon>
        <taxon>Hexapoda</taxon>
        <taxon>Insecta</taxon>
        <taxon>Pterygota</taxon>
        <taxon>Neoptera</taxon>
        <taxon>Endopterygota</taxon>
        <taxon>Coleoptera</taxon>
        <taxon>Polyphaga</taxon>
        <taxon>Staphyliniformia</taxon>
        <taxon>Silphidae</taxon>
        <taxon>Nicrophorinae</taxon>
        <taxon>Nicrophorus</taxon>
    </lineage>
</organism>
<gene>
    <name evidence="3" type="primary">LOC108563399</name>
</gene>
<dbReference type="GeneID" id="108563399"/>
<sequence length="133" mass="15218">MRSVLLVFVLAFTLISGQDFTEVKTRVFALSYYCMISTSVDSELVEKSMDGEFVDDPKFLDYTFCIASALDLIDEDGKFEENNFVTLILDNYKTMMNKCVEDGKKETSSEKRSFEFIKCLSKNLNETDSTDDN</sequence>
<reference evidence="3" key="1">
    <citation type="submission" date="2025-08" db="UniProtKB">
        <authorList>
            <consortium name="RefSeq"/>
        </authorList>
    </citation>
    <scope>IDENTIFICATION</scope>
    <source>
        <tissue evidence="3">Whole Larva</tissue>
    </source>
</reference>
<keyword evidence="2" id="KW-1185">Reference proteome</keyword>
<dbReference type="InterPro" id="IPR006170">
    <property type="entry name" value="PBP/GOBP"/>
</dbReference>
<evidence type="ECO:0000313" key="3">
    <source>
        <dbReference type="RefSeq" id="XP_017777549.1"/>
    </source>
</evidence>